<dbReference type="AlphaFoldDB" id="A0A7R9FT41"/>
<dbReference type="Pfam" id="PF22920">
    <property type="entry name" value="UvrC_RNaseH"/>
    <property type="match status" value="1"/>
</dbReference>
<dbReference type="GO" id="GO:0009381">
    <property type="term" value="F:excinuclease ABC activity"/>
    <property type="evidence" value="ECO:0007669"/>
    <property type="project" value="InterPro"/>
</dbReference>
<dbReference type="InterPro" id="IPR001162">
    <property type="entry name" value="UvrC_RNase_H_dom"/>
</dbReference>
<reference evidence="3" key="1">
    <citation type="submission" date="2020-11" db="EMBL/GenBank/DDBJ databases">
        <authorList>
            <person name="Tran Van P."/>
        </authorList>
    </citation>
    <scope>NUCLEOTIDE SEQUENCE</scope>
</reference>
<accession>A0A7R9FT41</accession>
<evidence type="ECO:0008006" key="5">
    <source>
        <dbReference type="Google" id="ProtNLM"/>
    </source>
</evidence>
<proteinExistence type="predicted"/>
<dbReference type="GO" id="GO:0009380">
    <property type="term" value="C:excinuclease repair complex"/>
    <property type="evidence" value="ECO:0007669"/>
    <property type="project" value="InterPro"/>
</dbReference>
<evidence type="ECO:0000259" key="1">
    <source>
        <dbReference type="PROSITE" id="PS50151"/>
    </source>
</evidence>
<dbReference type="OrthoDB" id="5975714at2759"/>
<evidence type="ECO:0000313" key="4">
    <source>
        <dbReference type="Proteomes" id="UP000677054"/>
    </source>
</evidence>
<dbReference type="SUPFAM" id="SSF47781">
    <property type="entry name" value="RuvA domain 2-like"/>
    <property type="match status" value="1"/>
</dbReference>
<evidence type="ECO:0000313" key="3">
    <source>
        <dbReference type="EMBL" id="CAD7253853.1"/>
    </source>
</evidence>
<dbReference type="GO" id="GO:0006289">
    <property type="term" value="P:nucleotide-excision repair"/>
    <property type="evidence" value="ECO:0007669"/>
    <property type="project" value="InterPro"/>
</dbReference>
<dbReference type="Gene3D" id="1.10.150.20">
    <property type="entry name" value="5' to 3' exonuclease, C-terminal subdomain"/>
    <property type="match status" value="1"/>
</dbReference>
<protein>
    <recommendedName>
        <fullName evidence="5">Excinuclease ABC subunit C</fullName>
    </recommendedName>
</protein>
<dbReference type="Gene3D" id="3.30.420.340">
    <property type="entry name" value="UvrC, RNAse H endonuclease domain"/>
    <property type="match status" value="1"/>
</dbReference>
<dbReference type="PROSITE" id="PS50151">
    <property type="entry name" value="UVR"/>
    <property type="match status" value="1"/>
</dbReference>
<feature type="domain" description="UVR" evidence="1">
    <location>
        <begin position="57"/>
        <end position="92"/>
    </location>
</feature>
<dbReference type="PANTHER" id="PTHR30562">
    <property type="entry name" value="UVRC/OXIDOREDUCTASE"/>
    <property type="match status" value="1"/>
</dbReference>
<dbReference type="Proteomes" id="UP000677054">
    <property type="component" value="Unassembled WGS sequence"/>
</dbReference>
<name>A0A7R9FT41_9CRUS</name>
<evidence type="ECO:0000259" key="2">
    <source>
        <dbReference type="PROSITE" id="PS50165"/>
    </source>
</evidence>
<dbReference type="InterPro" id="IPR004791">
    <property type="entry name" value="UvrC"/>
</dbReference>
<dbReference type="EMBL" id="CAJPEV010006894">
    <property type="protein sequence ID" value="CAG0904434.1"/>
    <property type="molecule type" value="Genomic_DNA"/>
</dbReference>
<gene>
    <name evidence="3" type="ORF">DSTB1V02_LOCUS13599</name>
</gene>
<dbReference type="InterPro" id="IPR010994">
    <property type="entry name" value="RuvA_2-like"/>
</dbReference>
<organism evidence="3">
    <name type="scientific">Darwinula stevensoni</name>
    <dbReference type="NCBI Taxonomy" id="69355"/>
    <lineage>
        <taxon>Eukaryota</taxon>
        <taxon>Metazoa</taxon>
        <taxon>Ecdysozoa</taxon>
        <taxon>Arthropoda</taxon>
        <taxon>Crustacea</taxon>
        <taxon>Oligostraca</taxon>
        <taxon>Ostracoda</taxon>
        <taxon>Podocopa</taxon>
        <taxon>Podocopida</taxon>
        <taxon>Darwinulocopina</taxon>
        <taxon>Darwinuloidea</taxon>
        <taxon>Darwinulidae</taxon>
        <taxon>Darwinula</taxon>
    </lineage>
</organism>
<sequence>MHCTLPLTPKTIEQGKYKVCLEYHLKNCMGPCQGLQTLEEYDESIEQIRSILKRNFGSVVFYLKKKMNEYAANMEFEKAQEFKEKINALDTFQSRSTIVNPNLSNLDVYGFAETDSLAFISYFRIASGSIVQAKSFEIKKVLDESKEEIILTTIIQTSELEENKNIELILPFPIELPFTQVKVTVPLMGDKKKLIDLSTKNALYAKQERVNQNLTSEEKNPSFRIMRTLKQDLKLQDIPRHIECFDNSNFQGTNAVSSIVVFRDAKPSKKDYRFFNVKTVVGPDDFATMEEAVYRRYKRMTEEGNPLPNLIIIDGGKGQLSSAVNSLKKLDIYGKVPIIGIAKRLEEIYFPEDELPLYINKKSESLKLIQKLRDEAHRFGITAHRNKRSKNFTTSELESIKGVGPKTIEMLLTHFKSIKKLREAKEEEIVAIVGVAKTKIVLAHLQQSEQ</sequence>
<feature type="domain" description="UvrC family homology region profile" evidence="2">
    <location>
        <begin position="138"/>
        <end position="327"/>
    </location>
</feature>
<dbReference type="NCBIfam" id="TIGR00194">
    <property type="entry name" value="uvrC"/>
    <property type="match status" value="1"/>
</dbReference>
<dbReference type="Pfam" id="PF08459">
    <property type="entry name" value="UvrC_RNaseH_dom"/>
    <property type="match status" value="1"/>
</dbReference>
<dbReference type="InterPro" id="IPR001943">
    <property type="entry name" value="UVR_dom"/>
</dbReference>
<keyword evidence="4" id="KW-1185">Reference proteome</keyword>
<dbReference type="EMBL" id="LR906411">
    <property type="protein sequence ID" value="CAD7253853.1"/>
    <property type="molecule type" value="Genomic_DNA"/>
</dbReference>
<dbReference type="InterPro" id="IPR050066">
    <property type="entry name" value="UvrABC_protein_C"/>
</dbReference>
<dbReference type="PROSITE" id="PS50165">
    <property type="entry name" value="UVRC"/>
    <property type="match status" value="1"/>
</dbReference>
<dbReference type="Pfam" id="PF02151">
    <property type="entry name" value="UVR"/>
    <property type="match status" value="1"/>
</dbReference>
<dbReference type="InterPro" id="IPR036876">
    <property type="entry name" value="UVR_dom_sf"/>
</dbReference>
<dbReference type="PANTHER" id="PTHR30562:SF1">
    <property type="entry name" value="UVRABC SYSTEM PROTEIN C"/>
    <property type="match status" value="1"/>
</dbReference>
<dbReference type="InterPro" id="IPR038476">
    <property type="entry name" value="UvrC_RNase_H_dom_sf"/>
</dbReference>
<dbReference type="SUPFAM" id="SSF46600">
    <property type="entry name" value="C-terminal UvrC-binding domain of UvrB"/>
    <property type="match status" value="1"/>
</dbReference>
<dbReference type="Pfam" id="PF14520">
    <property type="entry name" value="HHH_5"/>
    <property type="match status" value="1"/>
</dbReference>